<proteinExistence type="predicted"/>
<keyword evidence="3" id="KW-0966">Cell projection</keyword>
<evidence type="ECO:0000256" key="1">
    <source>
        <dbReference type="SAM" id="Phobius"/>
    </source>
</evidence>
<evidence type="ECO:0000313" key="3">
    <source>
        <dbReference type="EMBL" id="SMC09305.1"/>
    </source>
</evidence>
<evidence type="ECO:0000313" key="4">
    <source>
        <dbReference type="Proteomes" id="UP000192602"/>
    </source>
</evidence>
<keyword evidence="4" id="KW-1185">Reference proteome</keyword>
<dbReference type="STRING" id="1069081.SAMN05660197_1111"/>
<keyword evidence="1" id="KW-0472">Membrane</keyword>
<feature type="domain" description="PilZ" evidence="2">
    <location>
        <begin position="229"/>
        <end position="336"/>
    </location>
</feature>
<dbReference type="Pfam" id="PF07238">
    <property type="entry name" value="PilZ"/>
    <property type="match status" value="1"/>
</dbReference>
<dbReference type="RefSeq" id="WP_084275540.1">
    <property type="nucleotide sequence ID" value="NZ_AP026671.1"/>
</dbReference>
<dbReference type="OrthoDB" id="10536at2"/>
<reference evidence="4" key="1">
    <citation type="submission" date="2017-04" db="EMBL/GenBank/DDBJ databases">
        <authorList>
            <person name="Varghese N."/>
            <person name="Submissions S."/>
        </authorList>
    </citation>
    <scope>NUCLEOTIDE SEQUENCE [LARGE SCALE GENOMIC DNA]</scope>
    <source>
        <strain evidence="4">DSM 16512</strain>
    </source>
</reference>
<organism evidence="3 4">
    <name type="scientific">Nitratiruptor tergarcus DSM 16512</name>
    <dbReference type="NCBI Taxonomy" id="1069081"/>
    <lineage>
        <taxon>Bacteria</taxon>
        <taxon>Pseudomonadati</taxon>
        <taxon>Campylobacterota</taxon>
        <taxon>Epsilonproteobacteria</taxon>
        <taxon>Nautiliales</taxon>
        <taxon>Nitratiruptoraceae</taxon>
        <taxon>Nitratiruptor</taxon>
    </lineage>
</organism>
<dbReference type="InterPro" id="IPR009875">
    <property type="entry name" value="PilZ_domain"/>
</dbReference>
<dbReference type="SUPFAM" id="SSF141371">
    <property type="entry name" value="PilZ domain-like"/>
    <property type="match status" value="1"/>
</dbReference>
<sequence length="350" mass="41465">MQENLSRFDTLKLATQYWHGDETTTILIVVLFFLAIVLFFIIGTILQKRLKEKNIQHYFDIYAKERELNEREKETLWKYAHKMERDPMLVLEFKAPFEKVMDLYIKTDPHPDEELVRSLRKKLDFEVVSPYIPLITTKDIEVFQNGRMILSNNKALDVALYDKDEKYMYWLVIDGDLPLSTHPGEYVKIVFIRQDDGIYSFEQPIAEILKESGKTIIKIPHTFELSRTQRRETPRIKIDIPLNFIIYTNDGQNVFEGRFVDISAGGAKFCAKNDNDILKKVKFGDNMELIFNLDKHTYTLSSKVLEIDRRPKSICFRTLFDNIDKEIKERILEFVLKEQLKHAQLKRKRQ</sequence>
<keyword evidence="3" id="KW-0282">Flagellum</keyword>
<gene>
    <name evidence="3" type="ORF">SAMN05660197_1111</name>
</gene>
<dbReference type="Proteomes" id="UP000192602">
    <property type="component" value="Unassembled WGS sequence"/>
</dbReference>
<accession>A0A1W1WSY1</accession>
<dbReference type="AlphaFoldDB" id="A0A1W1WSY1"/>
<keyword evidence="1" id="KW-1133">Transmembrane helix</keyword>
<feature type="transmembrane region" description="Helical" evidence="1">
    <location>
        <begin position="26"/>
        <end position="46"/>
    </location>
</feature>
<dbReference type="Gene3D" id="2.40.10.220">
    <property type="entry name" value="predicted glycosyltransferase like domains"/>
    <property type="match status" value="1"/>
</dbReference>
<dbReference type="GO" id="GO:0035438">
    <property type="term" value="F:cyclic-di-GMP binding"/>
    <property type="evidence" value="ECO:0007669"/>
    <property type="project" value="InterPro"/>
</dbReference>
<keyword evidence="3" id="KW-0969">Cilium</keyword>
<evidence type="ECO:0000259" key="2">
    <source>
        <dbReference type="Pfam" id="PF07238"/>
    </source>
</evidence>
<dbReference type="EMBL" id="FWWZ01000001">
    <property type="protein sequence ID" value="SMC09305.1"/>
    <property type="molecule type" value="Genomic_DNA"/>
</dbReference>
<name>A0A1W1WSY1_9BACT</name>
<keyword evidence="1" id="KW-0812">Transmembrane</keyword>
<protein>
    <submittedName>
        <fullName evidence="3">C-di-GMP-binding flagellar brake protein YcgR, contains PilZNR and PilZ domains</fullName>
    </submittedName>
</protein>